<comment type="similarity">
    <text evidence="1">Belongs to the UPF0223 family.</text>
</comment>
<dbReference type="Gene3D" id="1.10.220.80">
    <property type="entry name" value="BH2638-like"/>
    <property type="match status" value="1"/>
</dbReference>
<dbReference type="SUPFAM" id="SSF158504">
    <property type="entry name" value="BH2638-like"/>
    <property type="match status" value="1"/>
</dbReference>
<dbReference type="PIRSF" id="PIRSF037260">
    <property type="entry name" value="UPF0223"/>
    <property type="match status" value="1"/>
</dbReference>
<evidence type="ECO:0000256" key="1">
    <source>
        <dbReference type="HAMAP-Rule" id="MF_01041"/>
    </source>
</evidence>
<protein>
    <recommendedName>
        <fullName evidence="1">UPF0223 protein P7H43_09215</fullName>
    </recommendedName>
</protein>
<dbReference type="InterPro" id="IPR023324">
    <property type="entry name" value="BH2638-like_sf"/>
</dbReference>
<evidence type="ECO:0000313" key="2">
    <source>
        <dbReference type="EMBL" id="MDT2810665.1"/>
    </source>
</evidence>
<sequence>MQEYQYPLDLDWSTSEMVVVMKMWEVLEAANEEGVQVADFLQAYQKFKEVVPAIGEERRLGREFEKSSGYSLYHTVKAVKEQGTGRFKMGGETKKGRKK</sequence>
<evidence type="ECO:0000313" key="3">
    <source>
        <dbReference type="Proteomes" id="UP001256711"/>
    </source>
</evidence>
<dbReference type="GeneID" id="78365894"/>
<dbReference type="HAMAP" id="MF_01041">
    <property type="entry name" value="UPF0223"/>
    <property type="match status" value="1"/>
</dbReference>
<comment type="caution">
    <text evidence="2">The sequence shown here is derived from an EMBL/GenBank/DDBJ whole genome shotgun (WGS) entry which is preliminary data.</text>
</comment>
<organism evidence="2 3">
    <name type="scientific">Enterococcus asini</name>
    <dbReference type="NCBI Taxonomy" id="57732"/>
    <lineage>
        <taxon>Bacteria</taxon>
        <taxon>Bacillati</taxon>
        <taxon>Bacillota</taxon>
        <taxon>Bacilli</taxon>
        <taxon>Lactobacillales</taxon>
        <taxon>Enterococcaceae</taxon>
        <taxon>Enterococcus</taxon>
    </lineage>
</organism>
<dbReference type="RefSeq" id="WP_010753499.1">
    <property type="nucleotide sequence ID" value="NZ_CABJBY010000003.1"/>
</dbReference>
<dbReference type="Pfam" id="PF05256">
    <property type="entry name" value="UPF0223"/>
    <property type="match status" value="1"/>
</dbReference>
<dbReference type="InterPro" id="IPR007920">
    <property type="entry name" value="UPF0223"/>
</dbReference>
<dbReference type="Proteomes" id="UP001256711">
    <property type="component" value="Unassembled WGS sequence"/>
</dbReference>
<name>A0AAW8TWX0_9ENTE</name>
<dbReference type="NCBIfam" id="NF003353">
    <property type="entry name" value="PRK04387.1"/>
    <property type="match status" value="1"/>
</dbReference>
<accession>A0AAW8TWX0</accession>
<dbReference type="AlphaFoldDB" id="A0AAW8TWX0"/>
<proteinExistence type="inferred from homology"/>
<dbReference type="EMBL" id="JARQBJ010000004">
    <property type="protein sequence ID" value="MDT2810665.1"/>
    <property type="molecule type" value="Genomic_DNA"/>
</dbReference>
<gene>
    <name evidence="2" type="ORF">P7H43_09215</name>
</gene>
<reference evidence="2" key="1">
    <citation type="submission" date="2023-03" db="EMBL/GenBank/DDBJ databases">
        <authorList>
            <person name="Shen W."/>
            <person name="Cai J."/>
        </authorList>
    </citation>
    <scope>NUCLEOTIDE SEQUENCE</scope>
    <source>
        <strain evidence="2">B226-2</strain>
    </source>
</reference>